<gene>
    <name evidence="2" type="ORF">E2C01_071351</name>
</gene>
<dbReference type="Proteomes" id="UP000324222">
    <property type="component" value="Unassembled WGS sequence"/>
</dbReference>
<proteinExistence type="predicted"/>
<comment type="caution">
    <text evidence="2">The sequence shown here is derived from an EMBL/GenBank/DDBJ whole genome shotgun (WGS) entry which is preliminary data.</text>
</comment>
<dbReference type="AlphaFoldDB" id="A0A5B7I492"/>
<dbReference type="EMBL" id="VSRR010044559">
    <property type="protein sequence ID" value="MPC76915.1"/>
    <property type="molecule type" value="Genomic_DNA"/>
</dbReference>
<sequence>MRTRGRRRRRRGRVLVKTIGRGRRGRLLRTGSNPVHGPSVGWASSLGATATIS</sequence>
<accession>A0A5B7I492</accession>
<organism evidence="2 3">
    <name type="scientific">Portunus trituberculatus</name>
    <name type="common">Swimming crab</name>
    <name type="synonym">Neptunus trituberculatus</name>
    <dbReference type="NCBI Taxonomy" id="210409"/>
    <lineage>
        <taxon>Eukaryota</taxon>
        <taxon>Metazoa</taxon>
        <taxon>Ecdysozoa</taxon>
        <taxon>Arthropoda</taxon>
        <taxon>Crustacea</taxon>
        <taxon>Multicrustacea</taxon>
        <taxon>Malacostraca</taxon>
        <taxon>Eumalacostraca</taxon>
        <taxon>Eucarida</taxon>
        <taxon>Decapoda</taxon>
        <taxon>Pleocyemata</taxon>
        <taxon>Brachyura</taxon>
        <taxon>Eubrachyura</taxon>
        <taxon>Portunoidea</taxon>
        <taxon>Portunidae</taxon>
        <taxon>Portuninae</taxon>
        <taxon>Portunus</taxon>
    </lineage>
</organism>
<evidence type="ECO:0000256" key="1">
    <source>
        <dbReference type="SAM" id="MobiDB-lite"/>
    </source>
</evidence>
<evidence type="ECO:0000313" key="2">
    <source>
        <dbReference type="EMBL" id="MPC76915.1"/>
    </source>
</evidence>
<protein>
    <submittedName>
        <fullName evidence="2">Uncharacterized protein</fullName>
    </submittedName>
</protein>
<reference evidence="2 3" key="1">
    <citation type="submission" date="2019-05" db="EMBL/GenBank/DDBJ databases">
        <title>Another draft genome of Portunus trituberculatus and its Hox gene families provides insights of decapod evolution.</title>
        <authorList>
            <person name="Jeong J.-H."/>
            <person name="Song I."/>
            <person name="Kim S."/>
            <person name="Choi T."/>
            <person name="Kim D."/>
            <person name="Ryu S."/>
            <person name="Kim W."/>
        </authorList>
    </citation>
    <scope>NUCLEOTIDE SEQUENCE [LARGE SCALE GENOMIC DNA]</scope>
    <source>
        <tissue evidence="2">Muscle</tissue>
    </source>
</reference>
<keyword evidence="3" id="KW-1185">Reference proteome</keyword>
<evidence type="ECO:0000313" key="3">
    <source>
        <dbReference type="Proteomes" id="UP000324222"/>
    </source>
</evidence>
<feature type="region of interest" description="Disordered" evidence="1">
    <location>
        <begin position="26"/>
        <end position="53"/>
    </location>
</feature>
<name>A0A5B7I492_PORTR</name>